<keyword evidence="10" id="KW-0626">Porin</keyword>
<dbReference type="GO" id="GO:0015288">
    <property type="term" value="F:porin activity"/>
    <property type="evidence" value="ECO:0007669"/>
    <property type="project" value="UniProtKB-KW"/>
</dbReference>
<dbReference type="Gene3D" id="3.30.1950.10">
    <property type="entry name" value="wza like domain"/>
    <property type="match status" value="1"/>
</dbReference>
<evidence type="ECO:0000256" key="4">
    <source>
        <dbReference type="ARBA" id="ARBA00022452"/>
    </source>
</evidence>
<evidence type="ECO:0000256" key="5">
    <source>
        <dbReference type="ARBA" id="ARBA00022597"/>
    </source>
</evidence>
<dbReference type="Proteomes" id="UP000186559">
    <property type="component" value="Chromosome"/>
</dbReference>
<keyword evidence="14" id="KW-0449">Lipoprotein</keyword>
<dbReference type="STRING" id="1229727.Ga0080559_TMP1885"/>
<keyword evidence="3" id="KW-0813">Transport</keyword>
<dbReference type="Pfam" id="PF02563">
    <property type="entry name" value="Poly_export"/>
    <property type="match status" value="1"/>
</dbReference>
<keyword evidence="13" id="KW-0998">Cell outer membrane</keyword>
<evidence type="ECO:0000256" key="12">
    <source>
        <dbReference type="ARBA" id="ARBA00023139"/>
    </source>
</evidence>
<evidence type="ECO:0000259" key="16">
    <source>
        <dbReference type="Pfam" id="PF02563"/>
    </source>
</evidence>
<reference evidence="18 19" key="1">
    <citation type="submission" date="2016-03" db="EMBL/GenBank/DDBJ databases">
        <title>Deep-sea bacteria in the southern Pacific.</title>
        <authorList>
            <person name="Tang K."/>
        </authorList>
    </citation>
    <scope>NUCLEOTIDE SEQUENCE [LARGE SCALE GENOMIC DNA]</scope>
    <source>
        <strain evidence="18 19">JLT2016</strain>
    </source>
</reference>
<dbReference type="PANTHER" id="PTHR33619:SF3">
    <property type="entry name" value="POLYSACCHARIDE EXPORT PROTEIN GFCE-RELATED"/>
    <property type="match status" value="1"/>
</dbReference>
<dbReference type="OrthoDB" id="7198507at2"/>
<dbReference type="PANTHER" id="PTHR33619">
    <property type="entry name" value="POLYSACCHARIDE EXPORT PROTEIN GFCE-RELATED"/>
    <property type="match status" value="1"/>
</dbReference>
<protein>
    <submittedName>
        <fullName evidence="18">Polysaccharide export outer membrane protein</fullName>
    </submittedName>
</protein>
<keyword evidence="6" id="KW-0812">Transmembrane</keyword>
<keyword evidence="7 15" id="KW-0732">Signal</keyword>
<dbReference type="GO" id="GO:0046930">
    <property type="term" value="C:pore complex"/>
    <property type="evidence" value="ECO:0007669"/>
    <property type="project" value="UniProtKB-KW"/>
</dbReference>
<dbReference type="GO" id="GO:0015159">
    <property type="term" value="F:polysaccharide transmembrane transporter activity"/>
    <property type="evidence" value="ECO:0007669"/>
    <property type="project" value="InterPro"/>
</dbReference>
<feature type="domain" description="SLBB" evidence="17">
    <location>
        <begin position="169"/>
        <end position="243"/>
    </location>
</feature>
<dbReference type="GO" id="GO:0006811">
    <property type="term" value="P:monoatomic ion transport"/>
    <property type="evidence" value="ECO:0007669"/>
    <property type="project" value="UniProtKB-KW"/>
</dbReference>
<keyword evidence="19" id="KW-1185">Reference proteome</keyword>
<dbReference type="PROSITE" id="PS51257">
    <property type="entry name" value="PROKAR_LIPOPROTEIN"/>
    <property type="match status" value="1"/>
</dbReference>
<sequence length="372" mass="39826" precursor="true">MFRLQSIWGALAVVALISGCTLPRGAALQSEVVSQSASESPTFQVVSVTRANMPAISSWPRTGWDNEYGWPATSEGSNSHVIQTGDKVDITIWDSQENSLLTNATEKSTVMNAVEVGPNGAVFVPYVDQVFIRGLTPQMARGRIQDRLAQIAPSAQVQLSLVQGRSNSVELVGGVQAPGAYPMPSRNYKVLGLIADGGGISPSIRNPRVRLIRGGTTYETSASQLLESGRRNALLRPGDTVIIEQDDHSFTALGASGQEDLIYFPKDDLSALEAISLMGGLADSRADPKGILVLREYSVRHLRSDGSAPKMQQVVFTFDLTSADGLFAARNFRINPNDTVLATESPITMAQTVFSLVGTAFGLTRQATTLAN</sequence>
<evidence type="ECO:0000256" key="9">
    <source>
        <dbReference type="ARBA" id="ARBA00023065"/>
    </source>
</evidence>
<name>A0A1U7D3F2_9RHOB</name>
<evidence type="ECO:0000259" key="17">
    <source>
        <dbReference type="Pfam" id="PF22461"/>
    </source>
</evidence>
<keyword evidence="5" id="KW-0762">Sugar transport</keyword>
<comment type="similarity">
    <text evidence="2">Belongs to the BexD/CtrA/VexA family.</text>
</comment>
<dbReference type="Pfam" id="PF22461">
    <property type="entry name" value="SLBB_2"/>
    <property type="match status" value="1"/>
</dbReference>
<evidence type="ECO:0000256" key="14">
    <source>
        <dbReference type="ARBA" id="ARBA00023288"/>
    </source>
</evidence>
<comment type="subcellular location">
    <subcellularLocation>
        <location evidence="1">Cell outer membrane</location>
        <topology evidence="1">Multi-pass membrane protein</topology>
    </subcellularLocation>
</comment>
<evidence type="ECO:0000313" key="19">
    <source>
        <dbReference type="Proteomes" id="UP000186559"/>
    </source>
</evidence>
<evidence type="ECO:0000256" key="1">
    <source>
        <dbReference type="ARBA" id="ARBA00004571"/>
    </source>
</evidence>
<dbReference type="InterPro" id="IPR054765">
    <property type="entry name" value="SLBB_dom"/>
</dbReference>
<proteinExistence type="inferred from homology"/>
<gene>
    <name evidence="18" type="ORF">Ga0080559_TMP1885</name>
</gene>
<feature type="signal peptide" evidence="15">
    <location>
        <begin position="1"/>
        <end position="26"/>
    </location>
</feature>
<evidence type="ECO:0000256" key="3">
    <source>
        <dbReference type="ARBA" id="ARBA00022448"/>
    </source>
</evidence>
<evidence type="ECO:0000256" key="13">
    <source>
        <dbReference type="ARBA" id="ARBA00023237"/>
    </source>
</evidence>
<evidence type="ECO:0000256" key="15">
    <source>
        <dbReference type="SAM" id="SignalP"/>
    </source>
</evidence>
<dbReference type="AlphaFoldDB" id="A0A1U7D3F2"/>
<evidence type="ECO:0000256" key="6">
    <source>
        <dbReference type="ARBA" id="ARBA00022692"/>
    </source>
</evidence>
<organism evidence="18 19">
    <name type="scientific">Salipiger profundus</name>
    <dbReference type="NCBI Taxonomy" id="1229727"/>
    <lineage>
        <taxon>Bacteria</taxon>
        <taxon>Pseudomonadati</taxon>
        <taxon>Pseudomonadota</taxon>
        <taxon>Alphaproteobacteria</taxon>
        <taxon>Rhodobacterales</taxon>
        <taxon>Roseobacteraceae</taxon>
        <taxon>Salipiger</taxon>
    </lineage>
</organism>
<evidence type="ECO:0000256" key="2">
    <source>
        <dbReference type="ARBA" id="ARBA00009450"/>
    </source>
</evidence>
<feature type="domain" description="Polysaccharide export protein N-terminal" evidence="16">
    <location>
        <begin position="79"/>
        <end position="160"/>
    </location>
</feature>
<dbReference type="KEGG" id="tpro:Ga0080559_TMP1885"/>
<evidence type="ECO:0000256" key="7">
    <source>
        <dbReference type="ARBA" id="ARBA00022729"/>
    </source>
</evidence>
<dbReference type="GO" id="GO:0009279">
    <property type="term" value="C:cell outer membrane"/>
    <property type="evidence" value="ECO:0007669"/>
    <property type="project" value="UniProtKB-SubCell"/>
</dbReference>
<dbReference type="EMBL" id="CP014796">
    <property type="protein sequence ID" value="APX22681.1"/>
    <property type="molecule type" value="Genomic_DNA"/>
</dbReference>
<dbReference type="InterPro" id="IPR049712">
    <property type="entry name" value="Poly_export"/>
</dbReference>
<keyword evidence="12" id="KW-0564">Palmitate</keyword>
<keyword evidence="8" id="KW-0625">Polysaccharide transport</keyword>
<evidence type="ECO:0000256" key="11">
    <source>
        <dbReference type="ARBA" id="ARBA00023136"/>
    </source>
</evidence>
<keyword evidence="11" id="KW-0472">Membrane</keyword>
<evidence type="ECO:0000256" key="10">
    <source>
        <dbReference type="ARBA" id="ARBA00023114"/>
    </source>
</evidence>
<evidence type="ECO:0000256" key="8">
    <source>
        <dbReference type="ARBA" id="ARBA00023047"/>
    </source>
</evidence>
<accession>A0A1U7D3F2</accession>
<evidence type="ECO:0000313" key="18">
    <source>
        <dbReference type="EMBL" id="APX22681.1"/>
    </source>
</evidence>
<dbReference type="RefSeq" id="WP_076622951.1">
    <property type="nucleotide sequence ID" value="NZ_BMEW01000004.1"/>
</dbReference>
<dbReference type="InterPro" id="IPR003715">
    <property type="entry name" value="Poly_export_N"/>
</dbReference>
<feature type="chain" id="PRO_5010544251" evidence="15">
    <location>
        <begin position="27"/>
        <end position="372"/>
    </location>
</feature>
<keyword evidence="4" id="KW-1134">Transmembrane beta strand</keyword>
<keyword evidence="9" id="KW-0406">Ion transport</keyword>
<dbReference type="Gene3D" id="3.10.560.10">
    <property type="entry name" value="Outer membrane lipoprotein wza domain like"/>
    <property type="match status" value="2"/>
</dbReference>